<reference evidence="1 2" key="2">
    <citation type="submission" date="2018-11" db="EMBL/GenBank/DDBJ databases">
        <authorList>
            <consortium name="Pathogen Informatics"/>
        </authorList>
    </citation>
    <scope>NUCLEOTIDE SEQUENCE [LARGE SCALE GENOMIC DNA]</scope>
    <source>
        <strain evidence="1 2">Egypt</strain>
    </source>
</reference>
<evidence type="ECO:0000313" key="2">
    <source>
        <dbReference type="Proteomes" id="UP000272942"/>
    </source>
</evidence>
<protein>
    <submittedName>
        <fullName evidence="3">Transposase</fullName>
    </submittedName>
</protein>
<dbReference type="WBParaSite" id="ECPE_0001062501-mRNA-1">
    <property type="protein sequence ID" value="ECPE_0001062501-mRNA-1"/>
    <property type="gene ID" value="ECPE_0001062501"/>
</dbReference>
<dbReference type="EMBL" id="UZAN01049328">
    <property type="protein sequence ID" value="VDP87306.1"/>
    <property type="molecule type" value="Genomic_DNA"/>
</dbReference>
<evidence type="ECO:0000313" key="3">
    <source>
        <dbReference type="WBParaSite" id="ECPE_0001062501-mRNA-1"/>
    </source>
</evidence>
<name>A0A183AUF8_9TREM</name>
<dbReference type="Proteomes" id="UP000272942">
    <property type="component" value="Unassembled WGS sequence"/>
</dbReference>
<accession>A0A183AUF8</accession>
<keyword evidence="2" id="KW-1185">Reference proteome</keyword>
<dbReference type="AlphaFoldDB" id="A0A183AUF8"/>
<gene>
    <name evidence="1" type="ORF">ECPE_LOCUS10593</name>
</gene>
<proteinExistence type="predicted"/>
<reference evidence="3" key="1">
    <citation type="submission" date="2016-06" db="UniProtKB">
        <authorList>
            <consortium name="WormBaseParasite"/>
        </authorList>
    </citation>
    <scope>IDENTIFICATION</scope>
</reference>
<sequence length="119" mass="13318">MKSSIQRPALQALGTRPRRLNDWISSHTIQLANAARQARLAQSSAYRDLRRQATRSARNDRCNYWNEMATKTEAAANLGNTTTLFRLIRSASGKNQVTHSVLRSAFGELISDAQGKMSR</sequence>
<dbReference type="OrthoDB" id="6246804at2759"/>
<evidence type="ECO:0000313" key="1">
    <source>
        <dbReference type="EMBL" id="VDP87306.1"/>
    </source>
</evidence>
<organism evidence="3">
    <name type="scientific">Echinostoma caproni</name>
    <dbReference type="NCBI Taxonomy" id="27848"/>
    <lineage>
        <taxon>Eukaryota</taxon>
        <taxon>Metazoa</taxon>
        <taxon>Spiralia</taxon>
        <taxon>Lophotrochozoa</taxon>
        <taxon>Platyhelminthes</taxon>
        <taxon>Trematoda</taxon>
        <taxon>Digenea</taxon>
        <taxon>Plagiorchiida</taxon>
        <taxon>Echinostomata</taxon>
        <taxon>Echinostomatoidea</taxon>
        <taxon>Echinostomatidae</taxon>
        <taxon>Echinostoma</taxon>
    </lineage>
</organism>